<dbReference type="KEGG" id="loa:LOAG_12591"/>
<dbReference type="InterPro" id="IPR046360">
    <property type="entry name" value="T-box_DNA-bd"/>
</dbReference>
<evidence type="ECO:0000256" key="4">
    <source>
        <dbReference type="ARBA" id="ARBA00023242"/>
    </source>
</evidence>
<evidence type="ECO:0000256" key="2">
    <source>
        <dbReference type="ARBA" id="ARBA00023125"/>
    </source>
</evidence>
<keyword evidence="3" id="KW-0804">Transcription</keyword>
<dbReference type="GO" id="GO:0005634">
    <property type="term" value="C:nucleus"/>
    <property type="evidence" value="ECO:0007669"/>
    <property type="project" value="UniProtKB-SubCell"/>
</dbReference>
<name>A0A1S0TL00_LOALO</name>
<gene>
    <name evidence="7" type="ORF">LOAG_12591</name>
</gene>
<dbReference type="Pfam" id="PF00907">
    <property type="entry name" value="T-box"/>
    <property type="match status" value="1"/>
</dbReference>
<sequence length="117" mass="13110">MSRKPFSIAYLIGDTVTDNDDDTEPHNNRADKTRISGTLKLFPVISRTMPNTGPSSDNSFNATQNNSNHVLITKKAPVMLKDYHPALRNVSMRLEGSTLWNKFHAYGTEMIVTKTGR</sequence>
<protein>
    <recommendedName>
        <fullName evidence="6">T-box domain-containing protein</fullName>
    </recommendedName>
</protein>
<dbReference type="GO" id="GO:0003700">
    <property type="term" value="F:DNA-binding transcription factor activity"/>
    <property type="evidence" value="ECO:0007669"/>
    <property type="project" value="InterPro"/>
</dbReference>
<comment type="caution">
    <text evidence="5">Lacks conserved residue(s) required for the propagation of feature annotation.</text>
</comment>
<evidence type="ECO:0000313" key="7">
    <source>
        <dbReference type="EMBL" id="EFO15916.2"/>
    </source>
</evidence>
<dbReference type="Gene3D" id="2.60.40.820">
    <property type="entry name" value="Transcription factor, T-box"/>
    <property type="match status" value="1"/>
</dbReference>
<dbReference type="GO" id="GO:0045893">
    <property type="term" value="P:positive regulation of DNA-templated transcription"/>
    <property type="evidence" value="ECO:0007669"/>
    <property type="project" value="InterPro"/>
</dbReference>
<evidence type="ECO:0000256" key="5">
    <source>
        <dbReference type="PROSITE-ProRule" id="PRU00201"/>
    </source>
</evidence>
<dbReference type="InterPro" id="IPR008967">
    <property type="entry name" value="p53-like_TF_DNA-bd_sf"/>
</dbReference>
<dbReference type="CTD" id="9950057"/>
<reference evidence="7" key="1">
    <citation type="submission" date="2012-04" db="EMBL/GenBank/DDBJ databases">
        <title>The Genome Sequence of Loa loa.</title>
        <authorList>
            <consortium name="The Broad Institute Genome Sequencing Platform"/>
            <consortium name="Broad Institute Genome Sequencing Center for Infectious Disease"/>
            <person name="Nutman T.B."/>
            <person name="Fink D.L."/>
            <person name="Russ C."/>
            <person name="Young S."/>
            <person name="Zeng Q."/>
            <person name="Gargeya S."/>
            <person name="Alvarado L."/>
            <person name="Berlin A."/>
            <person name="Chapman S.B."/>
            <person name="Chen Z."/>
            <person name="Freedman E."/>
            <person name="Gellesch M."/>
            <person name="Goldberg J."/>
            <person name="Griggs A."/>
            <person name="Gujja S."/>
            <person name="Heilman E.R."/>
            <person name="Heiman D."/>
            <person name="Howarth C."/>
            <person name="Mehta T."/>
            <person name="Neiman D."/>
            <person name="Pearson M."/>
            <person name="Roberts A."/>
            <person name="Saif S."/>
            <person name="Shea T."/>
            <person name="Shenoy N."/>
            <person name="Sisk P."/>
            <person name="Stolte C."/>
            <person name="Sykes S."/>
            <person name="White J."/>
            <person name="Yandava C."/>
            <person name="Haas B."/>
            <person name="Henn M.R."/>
            <person name="Nusbaum C."/>
            <person name="Birren B."/>
        </authorList>
    </citation>
    <scope>NUCLEOTIDE SEQUENCE [LARGE SCALE GENOMIC DNA]</scope>
</reference>
<feature type="domain" description="T-box" evidence="6">
    <location>
        <begin position="94"/>
        <end position="117"/>
    </location>
</feature>
<dbReference type="EMBL" id="JH712078">
    <property type="protein sequence ID" value="EFO15916.2"/>
    <property type="molecule type" value="Genomic_DNA"/>
</dbReference>
<organism evidence="7">
    <name type="scientific">Loa loa</name>
    <name type="common">Eye worm</name>
    <name type="synonym">Filaria loa</name>
    <dbReference type="NCBI Taxonomy" id="7209"/>
    <lineage>
        <taxon>Eukaryota</taxon>
        <taxon>Metazoa</taxon>
        <taxon>Ecdysozoa</taxon>
        <taxon>Nematoda</taxon>
        <taxon>Chromadorea</taxon>
        <taxon>Rhabditida</taxon>
        <taxon>Spirurina</taxon>
        <taxon>Spiruromorpha</taxon>
        <taxon>Filarioidea</taxon>
        <taxon>Onchocercidae</taxon>
        <taxon>Loa</taxon>
    </lineage>
</organism>
<comment type="subcellular location">
    <subcellularLocation>
        <location evidence="5">Nucleus</location>
    </subcellularLocation>
</comment>
<evidence type="ECO:0000259" key="6">
    <source>
        <dbReference type="PROSITE" id="PS50252"/>
    </source>
</evidence>
<dbReference type="GeneID" id="9950057"/>
<dbReference type="SUPFAM" id="SSF49417">
    <property type="entry name" value="p53-like transcription factors"/>
    <property type="match status" value="1"/>
</dbReference>
<dbReference type="OrthoDB" id="7442607at2759"/>
<dbReference type="InterPro" id="IPR036960">
    <property type="entry name" value="T-box_sf"/>
</dbReference>
<keyword evidence="1" id="KW-0805">Transcription regulation</keyword>
<proteinExistence type="predicted"/>
<dbReference type="GO" id="GO:0003677">
    <property type="term" value="F:DNA binding"/>
    <property type="evidence" value="ECO:0007669"/>
    <property type="project" value="UniProtKB-UniRule"/>
</dbReference>
<dbReference type="OMA" id="PHNNRAD"/>
<keyword evidence="4 5" id="KW-0539">Nucleus</keyword>
<dbReference type="RefSeq" id="XP_003148152.2">
    <property type="nucleotide sequence ID" value="XM_003148104.2"/>
</dbReference>
<dbReference type="InParanoid" id="A0A1S0TL00"/>
<evidence type="ECO:0000256" key="1">
    <source>
        <dbReference type="ARBA" id="ARBA00023015"/>
    </source>
</evidence>
<keyword evidence="2 5" id="KW-0238">DNA-binding</keyword>
<dbReference type="PROSITE" id="PS50252">
    <property type="entry name" value="TBOX_3"/>
    <property type="match status" value="1"/>
</dbReference>
<evidence type="ECO:0000256" key="3">
    <source>
        <dbReference type="ARBA" id="ARBA00023163"/>
    </source>
</evidence>
<dbReference type="AlphaFoldDB" id="A0A1S0TL00"/>
<accession>A0A1S0TL00</accession>